<evidence type="ECO:0000256" key="5">
    <source>
        <dbReference type="ARBA" id="ARBA00035321"/>
    </source>
</evidence>
<dbReference type="PANTHER" id="PTHR11722">
    <property type="entry name" value="60S RIBOSOMAL PROTEIN L13"/>
    <property type="match status" value="1"/>
</dbReference>
<comment type="subunit">
    <text evidence="7">Component of the 60S large ribosomal subunit (LSU).</text>
</comment>
<evidence type="ECO:0000256" key="2">
    <source>
        <dbReference type="ARBA" id="ARBA00022980"/>
    </source>
</evidence>
<evidence type="ECO:0000313" key="10">
    <source>
        <dbReference type="WBParaSite" id="SBAD_0001206501-mRNA-1"/>
    </source>
</evidence>
<gene>
    <name evidence="8" type="ORF">SBAD_LOCUS11675</name>
</gene>
<keyword evidence="9" id="KW-1185">Reference proteome</keyword>
<comment type="similarity">
    <text evidence="1">Belongs to the eukaryotic ribosomal protein eL13 family.</text>
</comment>
<dbReference type="GO" id="GO:0006412">
    <property type="term" value="P:translation"/>
    <property type="evidence" value="ECO:0007669"/>
    <property type="project" value="InterPro"/>
</dbReference>
<keyword evidence="3" id="KW-0687">Ribonucleoprotein</keyword>
<protein>
    <recommendedName>
        <fullName evidence="4">Large ribosomal subunit protein eL13</fullName>
    </recommendedName>
    <alternativeName>
        <fullName evidence="5">60S ribosomal protein L13</fullName>
    </alternativeName>
</protein>
<reference evidence="10" key="1">
    <citation type="submission" date="2016-06" db="UniProtKB">
        <authorList>
            <consortium name="WormBaseParasite"/>
        </authorList>
    </citation>
    <scope>IDENTIFICATION</scope>
</reference>
<dbReference type="FunFam" id="1.20.5.110:FF:000003">
    <property type="entry name" value="60S ribosomal protein L13"/>
    <property type="match status" value="1"/>
</dbReference>
<reference evidence="8 9" key="2">
    <citation type="submission" date="2018-11" db="EMBL/GenBank/DDBJ databases">
        <authorList>
            <consortium name="Pathogen Informatics"/>
        </authorList>
    </citation>
    <scope>NUCLEOTIDE SEQUENCE [LARGE SCALE GENOMIC DNA]</scope>
</reference>
<dbReference type="GO" id="GO:0003735">
    <property type="term" value="F:structural constituent of ribosome"/>
    <property type="evidence" value="ECO:0007669"/>
    <property type="project" value="InterPro"/>
</dbReference>
<dbReference type="WBParaSite" id="SBAD_0001206501-mRNA-1">
    <property type="protein sequence ID" value="SBAD_0001206501-mRNA-1"/>
    <property type="gene ID" value="SBAD_0001206501"/>
</dbReference>
<evidence type="ECO:0000256" key="1">
    <source>
        <dbReference type="ARBA" id="ARBA00005640"/>
    </source>
</evidence>
<dbReference type="PANTHER" id="PTHR11722:SF0">
    <property type="entry name" value="LARGE RIBOSOMAL SUBUNIT PROTEIN EL13"/>
    <property type="match status" value="1"/>
</dbReference>
<evidence type="ECO:0000256" key="3">
    <source>
        <dbReference type="ARBA" id="ARBA00023274"/>
    </source>
</evidence>
<accession>A0A183J727</accession>
<dbReference type="GO" id="GO:0022625">
    <property type="term" value="C:cytosolic large ribosomal subunit"/>
    <property type="evidence" value="ECO:0007669"/>
    <property type="project" value="TreeGrafter"/>
</dbReference>
<dbReference type="OrthoDB" id="10264538at2759"/>
<evidence type="ECO:0000256" key="7">
    <source>
        <dbReference type="ARBA" id="ARBA00065437"/>
    </source>
</evidence>
<proteinExistence type="inferred from homology"/>
<dbReference type="AlphaFoldDB" id="A0A183J727"/>
<comment type="function">
    <text evidence="6">Component of the ribosome, a large ribonucleoprotein complex responsible for the synthesis of proteins in the cell. The small ribosomal subunit (SSU) binds messenger RNAs (mRNAs) and translates the encoded message by selecting cognate aminoacyl-transfer RNA (tRNA) molecules. The large subunit (LSU) contains the ribosomal catalytic site termed the peptidyl transferase center (PTC), which catalyzes the formation of peptide bonds, thereby polymerizing the amino acids delivered by tRNAs into a polypeptide chain. The nascent polypeptides leave the ribosome through a tunnel in the LSU and interact with protein factors that function in enzymatic processing, targeting, and the membrane insertion of nascent chains at the exit of the ribosomal tunnel. As part of the LSU, it is probably required for its formation and the maturation of rRNAs.</text>
</comment>
<dbReference type="Proteomes" id="UP000270296">
    <property type="component" value="Unassembled WGS sequence"/>
</dbReference>
<dbReference type="Gene3D" id="1.20.5.110">
    <property type="match status" value="1"/>
</dbReference>
<evidence type="ECO:0000256" key="6">
    <source>
        <dbReference type="ARBA" id="ARBA00058367"/>
    </source>
</evidence>
<dbReference type="GO" id="GO:0003723">
    <property type="term" value="F:RNA binding"/>
    <property type="evidence" value="ECO:0007669"/>
    <property type="project" value="TreeGrafter"/>
</dbReference>
<sequence length="144" mass="16447">MTGCVKYLAGDLWQHFQAAGIPKRYAPTIGIAVDHRRTNKSLESLQINVQRLKEYQSRLIIFPFKAGKPRKGDSSAEECKLATQLRTTVMPLKKPIHKVKARAITDEERKFEAYATVRHARADAKLVGYRQKKREALDNAITRK</sequence>
<dbReference type="Pfam" id="PF01294">
    <property type="entry name" value="Ribosomal_L13e"/>
    <property type="match status" value="1"/>
</dbReference>
<dbReference type="InterPro" id="IPR001380">
    <property type="entry name" value="Ribosomal_eL13"/>
</dbReference>
<dbReference type="EMBL" id="UZAM01016157">
    <property type="protein sequence ID" value="VDP42039.1"/>
    <property type="molecule type" value="Genomic_DNA"/>
</dbReference>
<organism evidence="10">
    <name type="scientific">Soboliphyme baturini</name>
    <dbReference type="NCBI Taxonomy" id="241478"/>
    <lineage>
        <taxon>Eukaryota</taxon>
        <taxon>Metazoa</taxon>
        <taxon>Ecdysozoa</taxon>
        <taxon>Nematoda</taxon>
        <taxon>Enoplea</taxon>
        <taxon>Dorylaimia</taxon>
        <taxon>Dioctophymatida</taxon>
        <taxon>Dioctophymatoidea</taxon>
        <taxon>Soboliphymatidae</taxon>
        <taxon>Soboliphyme</taxon>
    </lineage>
</organism>
<keyword evidence="2" id="KW-0689">Ribosomal protein</keyword>
<evidence type="ECO:0000313" key="8">
    <source>
        <dbReference type="EMBL" id="VDP42039.1"/>
    </source>
</evidence>
<evidence type="ECO:0000313" key="9">
    <source>
        <dbReference type="Proteomes" id="UP000270296"/>
    </source>
</evidence>
<name>A0A183J727_9BILA</name>
<evidence type="ECO:0000256" key="4">
    <source>
        <dbReference type="ARBA" id="ARBA00035216"/>
    </source>
</evidence>